<gene>
    <name evidence="1" type="ORF">MU848_07750</name>
</gene>
<evidence type="ECO:0000313" key="1">
    <source>
        <dbReference type="EMBL" id="MCK0531476.1"/>
    </source>
</evidence>
<evidence type="ECO:0000313" key="2">
    <source>
        <dbReference type="Proteomes" id="UP001203512"/>
    </source>
</evidence>
<reference evidence="1 2" key="1">
    <citation type="submission" date="2022-04" db="EMBL/GenBank/DDBJ databases">
        <authorList>
            <person name="Huq M.A."/>
        </authorList>
    </citation>
    <scope>NUCLEOTIDE SEQUENCE [LARGE SCALE GENOMIC DNA]</scope>
    <source>
        <strain evidence="1 2">MAH-33</strain>
    </source>
</reference>
<dbReference type="EMBL" id="JALKHS010000006">
    <property type="protein sequence ID" value="MCK0531476.1"/>
    <property type="molecule type" value="Genomic_DNA"/>
</dbReference>
<keyword evidence="2" id="KW-1185">Reference proteome</keyword>
<dbReference type="Proteomes" id="UP001203512">
    <property type="component" value="Unassembled WGS sequence"/>
</dbReference>
<accession>A0ABT0DWH6</accession>
<name>A0ABT0DWH6_9SPHN</name>
<comment type="caution">
    <text evidence="1">The sequence shown here is derived from an EMBL/GenBank/DDBJ whole genome shotgun (WGS) entry which is preliminary data.</text>
</comment>
<sequence>MSHDRNSVGTAFAEALRMTTALMRDPAFKSYRTVDFVNIGHHAAAEAHRLLPTDPEAARYALITGASRMLAAAERLENPQPVITLPSDRPERATLLVIQ</sequence>
<protein>
    <submittedName>
        <fullName evidence="1">Uncharacterized protein</fullName>
    </submittedName>
</protein>
<dbReference type="RefSeq" id="WP_247231093.1">
    <property type="nucleotide sequence ID" value="NZ_JALKHS010000006.1"/>
</dbReference>
<proteinExistence type="predicted"/>
<organism evidence="1 2">
    <name type="scientific">Sphingobium agri</name>
    <dbReference type="NCBI Taxonomy" id="2933566"/>
    <lineage>
        <taxon>Bacteria</taxon>
        <taxon>Pseudomonadati</taxon>
        <taxon>Pseudomonadota</taxon>
        <taxon>Alphaproteobacteria</taxon>
        <taxon>Sphingomonadales</taxon>
        <taxon>Sphingomonadaceae</taxon>
        <taxon>Sphingobium</taxon>
    </lineage>
</organism>